<feature type="transmembrane region" description="Helical" evidence="7">
    <location>
        <begin position="180"/>
        <end position="199"/>
    </location>
</feature>
<dbReference type="Proteomes" id="UP001180020">
    <property type="component" value="Unassembled WGS sequence"/>
</dbReference>
<dbReference type="InterPro" id="IPR007770">
    <property type="entry name" value="DMP"/>
</dbReference>
<evidence type="ECO:0000256" key="6">
    <source>
        <dbReference type="SAM" id="MobiDB-lite"/>
    </source>
</evidence>
<organism evidence="8 9">
    <name type="scientific">Acorus calamus</name>
    <name type="common">Sweet flag</name>
    <dbReference type="NCBI Taxonomy" id="4465"/>
    <lineage>
        <taxon>Eukaryota</taxon>
        <taxon>Viridiplantae</taxon>
        <taxon>Streptophyta</taxon>
        <taxon>Embryophyta</taxon>
        <taxon>Tracheophyta</taxon>
        <taxon>Spermatophyta</taxon>
        <taxon>Magnoliopsida</taxon>
        <taxon>Liliopsida</taxon>
        <taxon>Acoraceae</taxon>
        <taxon>Acorus</taxon>
    </lineage>
</organism>
<dbReference type="PANTHER" id="PTHR31621">
    <property type="entry name" value="PROTEIN DMP3"/>
    <property type="match status" value="1"/>
</dbReference>
<comment type="subcellular location">
    <subcellularLocation>
        <location evidence="1">Membrane</location>
        <topology evidence="1">Multi-pass membrane protein</topology>
    </subcellularLocation>
</comment>
<feature type="transmembrane region" description="Helical" evidence="7">
    <location>
        <begin position="76"/>
        <end position="94"/>
    </location>
</feature>
<gene>
    <name evidence="8" type="ORF">QJS10_CPB22g00341</name>
</gene>
<dbReference type="PANTHER" id="PTHR31621:SF5">
    <property type="entry name" value="PROTEIN DMP10"/>
    <property type="match status" value="1"/>
</dbReference>
<dbReference type="GO" id="GO:0005737">
    <property type="term" value="C:cytoplasm"/>
    <property type="evidence" value="ECO:0007669"/>
    <property type="project" value="UniProtKB-ARBA"/>
</dbReference>
<evidence type="ECO:0000256" key="2">
    <source>
        <dbReference type="ARBA" id="ARBA00008707"/>
    </source>
</evidence>
<proteinExistence type="inferred from homology"/>
<feature type="compositionally biased region" description="Acidic residues" evidence="6">
    <location>
        <begin position="1"/>
        <end position="10"/>
    </location>
</feature>
<evidence type="ECO:0000256" key="7">
    <source>
        <dbReference type="SAM" id="Phobius"/>
    </source>
</evidence>
<name>A0AAV9C0Q0_ACOCL</name>
<comment type="caution">
    <text evidence="8">The sequence shown here is derived from an EMBL/GenBank/DDBJ whole genome shotgun (WGS) entry which is preliminary data.</text>
</comment>
<feature type="transmembrane region" description="Helical" evidence="7">
    <location>
        <begin position="142"/>
        <end position="160"/>
    </location>
</feature>
<protein>
    <submittedName>
        <fullName evidence="8">Uncharacterized protein</fullName>
    </submittedName>
</protein>
<sequence length="217" mass="23921">MAETMDPELGEEMKEIPKISPSRDTTTNNNQGWYSDKTLSSAANLAQLLPTGSVLAFQSLSSSFTNHGTCHTSNKYLSLVLIISCSLSCIFFSFTDSFIGSNKKHYYGLATLKGLYVFNDDSSTDEENKQRFGDLKKYRIRFLDYVHAFFSVLLFLTVSLGDANIQKCFFSNGGDNVKELLVNLPLGAGVLSSLVFMVFPTSRKGIGYSGYSLGKAK</sequence>
<dbReference type="GO" id="GO:0016020">
    <property type="term" value="C:membrane"/>
    <property type="evidence" value="ECO:0007669"/>
    <property type="project" value="UniProtKB-SubCell"/>
</dbReference>
<dbReference type="AlphaFoldDB" id="A0AAV9C0Q0"/>
<keyword evidence="5 7" id="KW-0472">Membrane</keyword>
<dbReference type="GO" id="GO:0010256">
    <property type="term" value="P:endomembrane system organization"/>
    <property type="evidence" value="ECO:0007669"/>
    <property type="project" value="TreeGrafter"/>
</dbReference>
<keyword evidence="9" id="KW-1185">Reference proteome</keyword>
<dbReference type="Pfam" id="PF05078">
    <property type="entry name" value="DUF679"/>
    <property type="match status" value="1"/>
</dbReference>
<reference evidence="8" key="2">
    <citation type="submission" date="2023-06" db="EMBL/GenBank/DDBJ databases">
        <authorList>
            <person name="Ma L."/>
            <person name="Liu K.-W."/>
            <person name="Li Z."/>
            <person name="Hsiao Y.-Y."/>
            <person name="Qi Y."/>
            <person name="Fu T."/>
            <person name="Tang G."/>
            <person name="Zhang D."/>
            <person name="Sun W.-H."/>
            <person name="Liu D.-K."/>
            <person name="Li Y."/>
            <person name="Chen G.-Z."/>
            <person name="Liu X.-D."/>
            <person name="Liao X.-Y."/>
            <person name="Jiang Y.-T."/>
            <person name="Yu X."/>
            <person name="Hao Y."/>
            <person name="Huang J."/>
            <person name="Zhao X.-W."/>
            <person name="Ke S."/>
            <person name="Chen Y.-Y."/>
            <person name="Wu W.-L."/>
            <person name="Hsu J.-L."/>
            <person name="Lin Y.-F."/>
            <person name="Huang M.-D."/>
            <person name="Li C.-Y."/>
            <person name="Huang L."/>
            <person name="Wang Z.-W."/>
            <person name="Zhao X."/>
            <person name="Zhong W.-Y."/>
            <person name="Peng D.-H."/>
            <person name="Ahmad S."/>
            <person name="Lan S."/>
            <person name="Zhang J.-S."/>
            <person name="Tsai W.-C."/>
            <person name="Van De Peer Y."/>
            <person name="Liu Z.-J."/>
        </authorList>
    </citation>
    <scope>NUCLEOTIDE SEQUENCE</scope>
    <source>
        <strain evidence="8">CP</strain>
        <tissue evidence="8">Leaves</tissue>
    </source>
</reference>
<evidence type="ECO:0000256" key="5">
    <source>
        <dbReference type="ARBA" id="ARBA00023136"/>
    </source>
</evidence>
<feature type="compositionally biased region" description="Polar residues" evidence="6">
    <location>
        <begin position="22"/>
        <end position="31"/>
    </location>
</feature>
<dbReference type="EMBL" id="JAUJYO010000022">
    <property type="protein sequence ID" value="KAK1282302.1"/>
    <property type="molecule type" value="Genomic_DNA"/>
</dbReference>
<keyword evidence="4 7" id="KW-1133">Transmembrane helix</keyword>
<accession>A0AAV9C0Q0</accession>
<reference evidence="8" key="1">
    <citation type="journal article" date="2023" name="Nat. Commun.">
        <title>Diploid and tetraploid genomes of Acorus and the evolution of monocots.</title>
        <authorList>
            <person name="Ma L."/>
            <person name="Liu K.W."/>
            <person name="Li Z."/>
            <person name="Hsiao Y.Y."/>
            <person name="Qi Y."/>
            <person name="Fu T."/>
            <person name="Tang G.D."/>
            <person name="Zhang D."/>
            <person name="Sun W.H."/>
            <person name="Liu D.K."/>
            <person name="Li Y."/>
            <person name="Chen G.Z."/>
            <person name="Liu X.D."/>
            <person name="Liao X.Y."/>
            <person name="Jiang Y.T."/>
            <person name="Yu X."/>
            <person name="Hao Y."/>
            <person name="Huang J."/>
            <person name="Zhao X.W."/>
            <person name="Ke S."/>
            <person name="Chen Y.Y."/>
            <person name="Wu W.L."/>
            <person name="Hsu J.L."/>
            <person name="Lin Y.F."/>
            <person name="Huang M.D."/>
            <person name="Li C.Y."/>
            <person name="Huang L."/>
            <person name="Wang Z.W."/>
            <person name="Zhao X."/>
            <person name="Zhong W.Y."/>
            <person name="Peng D.H."/>
            <person name="Ahmad S."/>
            <person name="Lan S."/>
            <person name="Zhang J.S."/>
            <person name="Tsai W.C."/>
            <person name="Van de Peer Y."/>
            <person name="Liu Z.J."/>
        </authorList>
    </citation>
    <scope>NUCLEOTIDE SEQUENCE</scope>
    <source>
        <strain evidence="8">CP</strain>
    </source>
</reference>
<feature type="region of interest" description="Disordered" evidence="6">
    <location>
        <begin position="1"/>
        <end position="31"/>
    </location>
</feature>
<keyword evidence="3 7" id="KW-0812">Transmembrane</keyword>
<evidence type="ECO:0000256" key="3">
    <source>
        <dbReference type="ARBA" id="ARBA00022692"/>
    </source>
</evidence>
<evidence type="ECO:0000256" key="1">
    <source>
        <dbReference type="ARBA" id="ARBA00004141"/>
    </source>
</evidence>
<comment type="similarity">
    <text evidence="2">Belongs to the plant DMP1 protein family.</text>
</comment>
<evidence type="ECO:0000256" key="4">
    <source>
        <dbReference type="ARBA" id="ARBA00022989"/>
    </source>
</evidence>
<evidence type="ECO:0000313" key="8">
    <source>
        <dbReference type="EMBL" id="KAK1282302.1"/>
    </source>
</evidence>
<evidence type="ECO:0000313" key="9">
    <source>
        <dbReference type="Proteomes" id="UP001180020"/>
    </source>
</evidence>